<dbReference type="EMBL" id="CAMXCT020003960">
    <property type="protein sequence ID" value="CAL1160442.1"/>
    <property type="molecule type" value="Genomic_DNA"/>
</dbReference>
<dbReference type="PANTHER" id="PTHR46082:SF6">
    <property type="entry name" value="AAA+ ATPASE DOMAIN-CONTAINING PROTEIN-RELATED"/>
    <property type="match status" value="1"/>
</dbReference>
<dbReference type="Gene3D" id="1.25.40.10">
    <property type="entry name" value="Tetratricopeptide repeat domain"/>
    <property type="match status" value="2"/>
</dbReference>
<evidence type="ECO:0000313" key="4">
    <source>
        <dbReference type="Proteomes" id="UP001152797"/>
    </source>
</evidence>
<comment type="caution">
    <text evidence="1">The sequence shown here is derived from an EMBL/GenBank/DDBJ whole genome shotgun (WGS) entry which is preliminary data.</text>
</comment>
<dbReference type="OrthoDB" id="4062651at2759"/>
<sequence>TEPAKQSLLLSVFAVDLSKGHWTRQVEPISTVVAAGDSLTMGCRISRRRTAQDMLLPLTASNLDGPETAQTEIPFLQVEMDRPFASSAEQGTKVEIEAQRDGIRAGATKAKTEATLREYLRSLFTMGNSVGSGASLRAYFRNDYKGGGVFKHDAYEHDPDEWCWIHKSSGIKVWQDALDLTQSGGSGEVHCYFHYTTQVGFRNITAPQKKAVEVFASLVTEGPTANAWWGQGVYSVRRAPHEWPDVATLVDNNFRNMHRRDVASKGRETADKEYTARVAYCIPILVNAAKCFDVSTQQTPEMQTEGKPPGVNLAGKLLNEPEQPERQCIVIRLQSEEQVGHASAVLLDTLRCRADATARRLGPEHDKALLALSRLADVLEARGAFAEAEPLRRRVLEATERQLGPEHRWTLEAVNNLGLVLKRLGKFSEAEALYRRDLAGSEAHLGANHPDTLISMNNLAALLEQQGKLAEAEALHRRALAAREAHLGANHPHTLFSMNNLAALLWKQGKLDEAEELQRKALAGHEAQLGASHPHTLISVNVLALILESQGKLEEAEGLHRRALEGGESQLGAQHPDTLVSVHNWALVLEKQGKLEEAEELYRRALTGREDQLGPMHPDTLQSVWNLAKLLEAKGSFAEAEQLYLRELRGMEEMHGPEHEETRASRRNLERFHCQALHLSA</sequence>
<evidence type="ECO:0000313" key="2">
    <source>
        <dbReference type="EMBL" id="CAL1160442.1"/>
    </source>
</evidence>
<evidence type="ECO:0000313" key="1">
    <source>
        <dbReference type="EMBL" id="CAI4007067.1"/>
    </source>
</evidence>
<dbReference type="Pfam" id="PF13374">
    <property type="entry name" value="TPR_10"/>
    <property type="match status" value="1"/>
</dbReference>
<dbReference type="SUPFAM" id="SSF48452">
    <property type="entry name" value="TPR-like"/>
    <property type="match status" value="2"/>
</dbReference>
<evidence type="ECO:0000313" key="3">
    <source>
        <dbReference type="EMBL" id="CAL4794379.1"/>
    </source>
</evidence>
<proteinExistence type="predicted"/>
<gene>
    <name evidence="1" type="ORF">C1SCF055_LOCUS32648</name>
</gene>
<dbReference type="AlphaFoldDB" id="A0A9P1DCP6"/>
<dbReference type="SMART" id="SM00028">
    <property type="entry name" value="TPR"/>
    <property type="match status" value="6"/>
</dbReference>
<dbReference type="EMBL" id="CAMXCT010003960">
    <property type="protein sequence ID" value="CAI4007067.1"/>
    <property type="molecule type" value="Genomic_DNA"/>
</dbReference>
<keyword evidence="4" id="KW-1185">Reference proteome</keyword>
<dbReference type="InterPro" id="IPR053137">
    <property type="entry name" value="NLR-like"/>
</dbReference>
<reference evidence="2" key="2">
    <citation type="submission" date="2024-04" db="EMBL/GenBank/DDBJ databases">
        <authorList>
            <person name="Chen Y."/>
            <person name="Shah S."/>
            <person name="Dougan E. K."/>
            <person name="Thang M."/>
            <person name="Chan C."/>
        </authorList>
    </citation>
    <scope>NUCLEOTIDE SEQUENCE [LARGE SCALE GENOMIC DNA]</scope>
</reference>
<dbReference type="InterPro" id="IPR011990">
    <property type="entry name" value="TPR-like_helical_dom_sf"/>
</dbReference>
<dbReference type="InterPro" id="IPR019734">
    <property type="entry name" value="TPR_rpt"/>
</dbReference>
<dbReference type="PANTHER" id="PTHR46082">
    <property type="entry name" value="ATP/GTP-BINDING PROTEIN-RELATED"/>
    <property type="match status" value="1"/>
</dbReference>
<dbReference type="EMBL" id="CAMXCT030003960">
    <property type="protein sequence ID" value="CAL4794379.1"/>
    <property type="molecule type" value="Genomic_DNA"/>
</dbReference>
<accession>A0A9P1DCP6</accession>
<dbReference type="Pfam" id="PF13424">
    <property type="entry name" value="TPR_12"/>
    <property type="match status" value="3"/>
</dbReference>
<organism evidence="1">
    <name type="scientific">Cladocopium goreaui</name>
    <dbReference type="NCBI Taxonomy" id="2562237"/>
    <lineage>
        <taxon>Eukaryota</taxon>
        <taxon>Sar</taxon>
        <taxon>Alveolata</taxon>
        <taxon>Dinophyceae</taxon>
        <taxon>Suessiales</taxon>
        <taxon>Symbiodiniaceae</taxon>
        <taxon>Cladocopium</taxon>
    </lineage>
</organism>
<name>A0A9P1DCP6_9DINO</name>
<reference evidence="1" key="1">
    <citation type="submission" date="2022-10" db="EMBL/GenBank/DDBJ databases">
        <authorList>
            <person name="Chen Y."/>
            <person name="Dougan E. K."/>
            <person name="Chan C."/>
            <person name="Rhodes N."/>
            <person name="Thang M."/>
        </authorList>
    </citation>
    <scope>NUCLEOTIDE SEQUENCE</scope>
</reference>
<protein>
    <submittedName>
        <fullName evidence="3">Nephrocystin-3</fullName>
    </submittedName>
</protein>
<feature type="non-terminal residue" evidence="1">
    <location>
        <position position="1"/>
    </location>
</feature>
<dbReference type="Proteomes" id="UP001152797">
    <property type="component" value="Unassembled WGS sequence"/>
</dbReference>